<protein>
    <submittedName>
        <fullName evidence="1">Uncharacterized protein</fullName>
    </submittedName>
</protein>
<gene>
    <name evidence="1" type="ORF">L6164_012382</name>
</gene>
<proteinExistence type="predicted"/>
<comment type="caution">
    <text evidence="1">The sequence shown here is derived from an EMBL/GenBank/DDBJ whole genome shotgun (WGS) entry which is preliminary data.</text>
</comment>
<keyword evidence="2" id="KW-1185">Reference proteome</keyword>
<name>A0ACB9PB38_BAUVA</name>
<sequence length="203" mass="23093">MGLCQKLPSFSCELRILQAQNVDFKSSMGNFFVRLHLSTGNNKGIQLNTRKISPTSSPFWNESFSLDCLGAHDVLETLKQETLVLELRQSNTAPVVGKILGSRLMGRAEIPWKAVLERPNMVLEEWIKMDMASGRVLDGVKQSKLQVEIKIQVPTLAEMENRRRRENRMRLRNWDDCGCKQGHQCYSAEDYDIFALGASLEAF</sequence>
<reference evidence="1 2" key="1">
    <citation type="journal article" date="2022" name="DNA Res.">
        <title>Chromosomal-level genome assembly of the orchid tree Bauhinia variegata (Leguminosae; Cercidoideae) supports the allotetraploid origin hypothesis of Bauhinia.</title>
        <authorList>
            <person name="Zhong Y."/>
            <person name="Chen Y."/>
            <person name="Zheng D."/>
            <person name="Pang J."/>
            <person name="Liu Y."/>
            <person name="Luo S."/>
            <person name="Meng S."/>
            <person name="Qian L."/>
            <person name="Wei D."/>
            <person name="Dai S."/>
            <person name="Zhou R."/>
        </authorList>
    </citation>
    <scope>NUCLEOTIDE SEQUENCE [LARGE SCALE GENOMIC DNA]</scope>
    <source>
        <strain evidence="1">BV-YZ2020</strain>
    </source>
</reference>
<dbReference type="Proteomes" id="UP000828941">
    <property type="component" value="Chromosome 5"/>
</dbReference>
<evidence type="ECO:0000313" key="1">
    <source>
        <dbReference type="EMBL" id="KAI4345242.1"/>
    </source>
</evidence>
<dbReference type="EMBL" id="CM039430">
    <property type="protein sequence ID" value="KAI4345242.1"/>
    <property type="molecule type" value="Genomic_DNA"/>
</dbReference>
<evidence type="ECO:0000313" key="2">
    <source>
        <dbReference type="Proteomes" id="UP000828941"/>
    </source>
</evidence>
<organism evidence="1 2">
    <name type="scientific">Bauhinia variegata</name>
    <name type="common">Purple orchid tree</name>
    <name type="synonym">Phanera variegata</name>
    <dbReference type="NCBI Taxonomy" id="167791"/>
    <lineage>
        <taxon>Eukaryota</taxon>
        <taxon>Viridiplantae</taxon>
        <taxon>Streptophyta</taxon>
        <taxon>Embryophyta</taxon>
        <taxon>Tracheophyta</taxon>
        <taxon>Spermatophyta</taxon>
        <taxon>Magnoliopsida</taxon>
        <taxon>eudicotyledons</taxon>
        <taxon>Gunneridae</taxon>
        <taxon>Pentapetalae</taxon>
        <taxon>rosids</taxon>
        <taxon>fabids</taxon>
        <taxon>Fabales</taxon>
        <taxon>Fabaceae</taxon>
        <taxon>Cercidoideae</taxon>
        <taxon>Cercideae</taxon>
        <taxon>Bauhiniinae</taxon>
        <taxon>Bauhinia</taxon>
    </lineage>
</organism>
<accession>A0ACB9PB38</accession>